<dbReference type="AlphaFoldDB" id="A0A069QDP4"/>
<keyword evidence="2" id="KW-1185">Reference proteome</keyword>
<organism evidence="1 2">
    <name type="scientific">Hoylesella loescheii DSM 19665 = JCM 12249 = ATCC 15930</name>
    <dbReference type="NCBI Taxonomy" id="1122985"/>
    <lineage>
        <taxon>Bacteria</taxon>
        <taxon>Pseudomonadati</taxon>
        <taxon>Bacteroidota</taxon>
        <taxon>Bacteroidia</taxon>
        <taxon>Bacteroidales</taxon>
        <taxon>Prevotellaceae</taxon>
        <taxon>Hoylesella</taxon>
    </lineage>
</organism>
<evidence type="ECO:0000313" key="2">
    <source>
        <dbReference type="Proteomes" id="UP000027442"/>
    </source>
</evidence>
<sequence>MLVIIKNANFAASISTQRNIGNFFDKSHAHRQACLNVVVAGKVR</sequence>
<protein>
    <submittedName>
        <fullName evidence="1">Uncharacterized protein</fullName>
    </submittedName>
</protein>
<dbReference type="Proteomes" id="UP000027442">
    <property type="component" value="Unassembled WGS sequence"/>
</dbReference>
<gene>
    <name evidence="1" type="ORF">HMPREF1991_02923</name>
</gene>
<dbReference type="PATRIC" id="fig|1122985.7.peg.3023"/>
<name>A0A069QDP4_HOYLO</name>
<reference evidence="1 2" key="1">
    <citation type="submission" date="2013-08" db="EMBL/GenBank/DDBJ databases">
        <authorList>
            <person name="Weinstock G."/>
            <person name="Sodergren E."/>
            <person name="Wylie T."/>
            <person name="Fulton L."/>
            <person name="Fulton R."/>
            <person name="Fronick C."/>
            <person name="O'Laughlin M."/>
            <person name="Godfrey J."/>
            <person name="Miner T."/>
            <person name="Herter B."/>
            <person name="Appelbaum E."/>
            <person name="Cordes M."/>
            <person name="Lek S."/>
            <person name="Wollam A."/>
            <person name="Pepin K.H."/>
            <person name="Palsikar V.B."/>
            <person name="Mitreva M."/>
            <person name="Wilson R.K."/>
        </authorList>
    </citation>
    <scope>NUCLEOTIDE SEQUENCE [LARGE SCALE GENOMIC DNA]</scope>
    <source>
        <strain evidence="1 2">ATCC 15930</strain>
    </source>
</reference>
<dbReference type="EMBL" id="JNGW01000127">
    <property type="protein sequence ID" value="KDR51013.1"/>
    <property type="molecule type" value="Genomic_DNA"/>
</dbReference>
<comment type="caution">
    <text evidence="1">The sequence shown here is derived from an EMBL/GenBank/DDBJ whole genome shotgun (WGS) entry which is preliminary data.</text>
</comment>
<dbReference type="HOGENOM" id="CLU_3220154_0_0_10"/>
<accession>A0A069QDP4</accession>
<proteinExistence type="predicted"/>
<evidence type="ECO:0000313" key="1">
    <source>
        <dbReference type="EMBL" id="KDR51013.1"/>
    </source>
</evidence>